<dbReference type="SUPFAM" id="SSF54919">
    <property type="entry name" value="Nucleoside diphosphate kinase, NDK"/>
    <property type="match status" value="1"/>
</dbReference>
<dbReference type="Gramene" id="KXG23408">
    <property type="protein sequence ID" value="KXG23408"/>
    <property type="gene ID" value="SORBI_3008G091400"/>
</dbReference>
<evidence type="ECO:0000259" key="8">
    <source>
        <dbReference type="Pfam" id="PF00334"/>
    </source>
</evidence>
<dbReference type="InterPro" id="IPR036850">
    <property type="entry name" value="NDK-like_dom_sf"/>
</dbReference>
<name>A0A1B6PCM4_SORBI</name>
<evidence type="ECO:0000256" key="1">
    <source>
        <dbReference type="ARBA" id="ARBA00000082"/>
    </source>
</evidence>
<organism evidence="9 10">
    <name type="scientific">Sorghum bicolor</name>
    <name type="common">Sorghum</name>
    <name type="synonym">Sorghum vulgare</name>
    <dbReference type="NCBI Taxonomy" id="4558"/>
    <lineage>
        <taxon>Eukaryota</taxon>
        <taxon>Viridiplantae</taxon>
        <taxon>Streptophyta</taxon>
        <taxon>Embryophyta</taxon>
        <taxon>Tracheophyta</taxon>
        <taxon>Spermatophyta</taxon>
        <taxon>Magnoliopsida</taxon>
        <taxon>Liliopsida</taxon>
        <taxon>Poales</taxon>
        <taxon>Poaceae</taxon>
        <taxon>PACMAD clade</taxon>
        <taxon>Panicoideae</taxon>
        <taxon>Andropogonodae</taxon>
        <taxon>Andropogoneae</taxon>
        <taxon>Sorghinae</taxon>
        <taxon>Sorghum</taxon>
    </lineage>
</organism>
<dbReference type="GO" id="GO:0006183">
    <property type="term" value="P:GTP biosynthetic process"/>
    <property type="evidence" value="ECO:0007669"/>
    <property type="project" value="InterPro"/>
</dbReference>
<evidence type="ECO:0000256" key="4">
    <source>
        <dbReference type="ARBA" id="ARBA00008142"/>
    </source>
</evidence>
<dbReference type="AlphaFoldDB" id="A0A1B6PCM4"/>
<dbReference type="InterPro" id="IPR034907">
    <property type="entry name" value="NDK-like_dom"/>
</dbReference>
<keyword evidence="7" id="KW-0418">Kinase</keyword>
<gene>
    <name evidence="9" type="ORF">SORBI_3008G091400</name>
</gene>
<dbReference type="GO" id="GO:0006241">
    <property type="term" value="P:CTP biosynthetic process"/>
    <property type="evidence" value="ECO:0007669"/>
    <property type="project" value="InterPro"/>
</dbReference>
<dbReference type="GO" id="GO:0006228">
    <property type="term" value="P:UTP biosynthetic process"/>
    <property type="evidence" value="ECO:0007669"/>
    <property type="project" value="InterPro"/>
</dbReference>
<proteinExistence type="inferred from homology"/>
<evidence type="ECO:0000256" key="7">
    <source>
        <dbReference type="ARBA" id="ARBA00022777"/>
    </source>
</evidence>
<comment type="cofactor">
    <cofactor evidence="3">
        <name>Mg(2+)</name>
        <dbReference type="ChEBI" id="CHEBI:18420"/>
    </cofactor>
</comment>
<dbReference type="EC" id="2.7.4.6" evidence="5"/>
<evidence type="ECO:0000256" key="3">
    <source>
        <dbReference type="ARBA" id="ARBA00001946"/>
    </source>
</evidence>
<comment type="catalytic activity">
    <reaction evidence="1">
        <text>a 2'-deoxyribonucleoside 5'-diphosphate + ATP = a 2'-deoxyribonucleoside 5'-triphosphate + ADP</text>
        <dbReference type="Rhea" id="RHEA:44640"/>
        <dbReference type="ChEBI" id="CHEBI:30616"/>
        <dbReference type="ChEBI" id="CHEBI:61560"/>
        <dbReference type="ChEBI" id="CHEBI:73316"/>
        <dbReference type="ChEBI" id="CHEBI:456216"/>
        <dbReference type="EC" id="2.7.4.6"/>
    </reaction>
</comment>
<comment type="similarity">
    <text evidence="4">Belongs to the NDK family.</text>
</comment>
<dbReference type="PRINTS" id="PR01243">
    <property type="entry name" value="NUCDPKINASE"/>
</dbReference>
<comment type="catalytic activity">
    <reaction evidence="2">
        <text>a ribonucleoside 5'-diphosphate + ATP = a ribonucleoside 5'-triphosphate + ADP</text>
        <dbReference type="Rhea" id="RHEA:18113"/>
        <dbReference type="ChEBI" id="CHEBI:30616"/>
        <dbReference type="ChEBI" id="CHEBI:57930"/>
        <dbReference type="ChEBI" id="CHEBI:61557"/>
        <dbReference type="ChEBI" id="CHEBI:456216"/>
        <dbReference type="EC" id="2.7.4.6"/>
    </reaction>
</comment>
<accession>A0A1B6PCM4</accession>
<dbReference type="Pfam" id="PF00334">
    <property type="entry name" value="NDK"/>
    <property type="match status" value="1"/>
</dbReference>
<reference evidence="10" key="2">
    <citation type="journal article" date="2018" name="Plant J.">
        <title>The Sorghum bicolor reference genome: improved assembly, gene annotations, a transcriptome atlas, and signatures of genome organization.</title>
        <authorList>
            <person name="McCormick R.F."/>
            <person name="Truong S.K."/>
            <person name="Sreedasyam A."/>
            <person name="Jenkins J."/>
            <person name="Shu S."/>
            <person name="Sims D."/>
            <person name="Kennedy M."/>
            <person name="Amirebrahimi M."/>
            <person name="Weers B.D."/>
            <person name="McKinley B."/>
            <person name="Mattison A."/>
            <person name="Morishige D.T."/>
            <person name="Grimwood J."/>
            <person name="Schmutz J."/>
            <person name="Mullet J.E."/>
        </authorList>
    </citation>
    <scope>NUCLEOTIDE SEQUENCE [LARGE SCALE GENOMIC DNA]</scope>
    <source>
        <strain evidence="10">cv. BTx623</strain>
    </source>
</reference>
<evidence type="ECO:0000256" key="5">
    <source>
        <dbReference type="ARBA" id="ARBA00012966"/>
    </source>
</evidence>
<protein>
    <recommendedName>
        <fullName evidence="5">nucleoside-diphosphate kinase</fullName>
        <ecNumber evidence="5">2.7.4.6</ecNumber>
    </recommendedName>
</protein>
<dbReference type="EMBL" id="CM000767">
    <property type="protein sequence ID" value="KXG23408.1"/>
    <property type="molecule type" value="Genomic_DNA"/>
</dbReference>
<keyword evidence="10" id="KW-1185">Reference proteome</keyword>
<dbReference type="Gene3D" id="3.30.70.141">
    <property type="entry name" value="Nucleoside diphosphate kinase-like domain"/>
    <property type="match status" value="1"/>
</dbReference>
<dbReference type="STRING" id="4558.A0A1B6PCM4"/>
<keyword evidence="6" id="KW-0808">Transferase</keyword>
<dbReference type="InterPro" id="IPR001564">
    <property type="entry name" value="Nucleoside_diP_kinase"/>
</dbReference>
<dbReference type="GO" id="GO:0004550">
    <property type="term" value="F:nucleoside diphosphate kinase activity"/>
    <property type="evidence" value="ECO:0007669"/>
    <property type="project" value="UniProtKB-EC"/>
</dbReference>
<dbReference type="Proteomes" id="UP000000768">
    <property type="component" value="Chromosome 8"/>
</dbReference>
<evidence type="ECO:0000256" key="6">
    <source>
        <dbReference type="ARBA" id="ARBA00022679"/>
    </source>
</evidence>
<evidence type="ECO:0000313" key="9">
    <source>
        <dbReference type="EMBL" id="KXG23408.1"/>
    </source>
</evidence>
<sequence length="79" mass="8288">MGLAAAARCSTLVGTSLATPPRELVVASHILAMDLSFKPFFSDLVDYIISGAVVAMVWEDMSVISTGRKIIGATKSPGF</sequence>
<dbReference type="PANTHER" id="PTHR11349">
    <property type="entry name" value="NUCLEOSIDE DIPHOSPHATE KINASE"/>
    <property type="match status" value="1"/>
</dbReference>
<reference evidence="9 10" key="1">
    <citation type="journal article" date="2009" name="Nature">
        <title>The Sorghum bicolor genome and the diversification of grasses.</title>
        <authorList>
            <person name="Paterson A.H."/>
            <person name="Bowers J.E."/>
            <person name="Bruggmann R."/>
            <person name="Dubchak I."/>
            <person name="Grimwood J."/>
            <person name="Gundlach H."/>
            <person name="Haberer G."/>
            <person name="Hellsten U."/>
            <person name="Mitros T."/>
            <person name="Poliakov A."/>
            <person name="Schmutz J."/>
            <person name="Spannagl M."/>
            <person name="Tang H."/>
            <person name="Wang X."/>
            <person name="Wicker T."/>
            <person name="Bharti A.K."/>
            <person name="Chapman J."/>
            <person name="Feltus F.A."/>
            <person name="Gowik U."/>
            <person name="Grigoriev I.V."/>
            <person name="Lyons E."/>
            <person name="Maher C.A."/>
            <person name="Martis M."/>
            <person name="Narechania A."/>
            <person name="Otillar R.P."/>
            <person name="Penning B.W."/>
            <person name="Salamov A.A."/>
            <person name="Wang Y."/>
            <person name="Zhang L."/>
            <person name="Carpita N.C."/>
            <person name="Freeling M."/>
            <person name="Gingle A.R."/>
            <person name="Hash C.T."/>
            <person name="Keller B."/>
            <person name="Klein P."/>
            <person name="Kresovich S."/>
            <person name="McCann M.C."/>
            <person name="Ming R."/>
            <person name="Peterson D.G."/>
            <person name="Mehboob-ur-Rahman"/>
            <person name="Ware D."/>
            <person name="Westhoff P."/>
            <person name="Mayer K.F."/>
            <person name="Messing J."/>
            <person name="Rokhsar D.S."/>
        </authorList>
    </citation>
    <scope>NUCLEOTIDE SEQUENCE [LARGE SCALE GENOMIC DNA]</scope>
    <source>
        <strain evidence="10">cv. BTx623</strain>
    </source>
</reference>
<dbReference type="InParanoid" id="A0A1B6PCM4"/>
<evidence type="ECO:0000256" key="2">
    <source>
        <dbReference type="ARBA" id="ARBA00000937"/>
    </source>
</evidence>
<evidence type="ECO:0000313" key="10">
    <source>
        <dbReference type="Proteomes" id="UP000000768"/>
    </source>
</evidence>
<feature type="domain" description="Nucleoside diphosphate kinase-like" evidence="8">
    <location>
        <begin position="36"/>
        <end position="76"/>
    </location>
</feature>